<evidence type="ECO:0000256" key="8">
    <source>
        <dbReference type="ARBA" id="ARBA00023004"/>
    </source>
</evidence>
<comment type="similarity">
    <text evidence="3">Belongs to the cytochrome c family.</text>
</comment>
<dbReference type="Pfam" id="PF00034">
    <property type="entry name" value="Cytochrom_C"/>
    <property type="match status" value="1"/>
</dbReference>
<gene>
    <name evidence="13" type="ORF">ANANG_G00185270</name>
</gene>
<evidence type="ECO:0000313" key="14">
    <source>
        <dbReference type="Proteomes" id="UP001044222"/>
    </source>
</evidence>
<dbReference type="PRINTS" id="PR00604">
    <property type="entry name" value="CYTCHRMECIAB"/>
</dbReference>
<dbReference type="InterPro" id="IPR002327">
    <property type="entry name" value="Cyt_c_1A/1B"/>
</dbReference>
<dbReference type="GO" id="GO:0009055">
    <property type="term" value="F:electron transfer activity"/>
    <property type="evidence" value="ECO:0007669"/>
    <property type="project" value="InterPro"/>
</dbReference>
<feature type="region of interest" description="Disordered" evidence="10">
    <location>
        <begin position="193"/>
        <end position="217"/>
    </location>
</feature>
<dbReference type="PANTHER" id="PTHR11961">
    <property type="entry name" value="CYTOCHROME C"/>
    <property type="match status" value="1"/>
</dbReference>
<evidence type="ECO:0000256" key="3">
    <source>
        <dbReference type="ARBA" id="ARBA00006488"/>
    </source>
</evidence>
<feature type="domain" description="Cytochrome c" evidence="12">
    <location>
        <begin position="218"/>
        <end position="319"/>
    </location>
</feature>
<dbReference type="InterPro" id="IPR009056">
    <property type="entry name" value="Cyt_c-like_dom"/>
</dbReference>
<feature type="signal peptide" evidence="11">
    <location>
        <begin position="1"/>
        <end position="25"/>
    </location>
</feature>
<keyword evidence="6 9" id="KW-0479">Metal-binding</keyword>
<evidence type="ECO:0000256" key="10">
    <source>
        <dbReference type="SAM" id="MobiDB-lite"/>
    </source>
</evidence>
<sequence>MNRFAASLLLAAGIIGRFAPRTVTCAGGHGSAATFAQRVGRLPVYPEAMQESERARSLEMDDFKVQEVPDDTMGSTPIILKLYPPVAKPALLHANLPLRFGRSSPRAATRMLQFPLSLTRRFGRSPETDSPIALPCHQCARMGGVASPSATLPQRFGRTNRFDSRPARTLAMFARGIAAQLQRRSQARGLSFVDDARCDPSPENSTTLSTSASSSSMGDIAKGKKVFMQKCAQCHTVDEGGKHKVGPNLHGLFGRKTGQSPGYSYTQANIDKGIIWNEKTLMLYLQNPKKYIPGTKMIFAGIRKKKERESLVAYLKKASSS</sequence>
<evidence type="ECO:0000256" key="5">
    <source>
        <dbReference type="ARBA" id="ARBA00022617"/>
    </source>
</evidence>
<evidence type="ECO:0000256" key="4">
    <source>
        <dbReference type="ARBA" id="ARBA00022448"/>
    </source>
</evidence>
<keyword evidence="14" id="KW-1185">Reference proteome</keyword>
<dbReference type="AlphaFoldDB" id="A0A9D3M606"/>
<dbReference type="Gene3D" id="1.10.760.10">
    <property type="entry name" value="Cytochrome c-like domain"/>
    <property type="match status" value="1"/>
</dbReference>
<comment type="caution">
    <text evidence="13">The sequence shown here is derived from an EMBL/GenBank/DDBJ whole genome shotgun (WGS) entry which is preliminary data.</text>
</comment>
<comment type="subcellular location">
    <subcellularLocation>
        <location evidence="2">Mitochondrion intermembrane space</location>
    </subcellularLocation>
</comment>
<dbReference type="InterPro" id="IPR036909">
    <property type="entry name" value="Cyt_c-like_dom_sf"/>
</dbReference>
<keyword evidence="4" id="KW-0813">Transport</keyword>
<organism evidence="13 14">
    <name type="scientific">Anguilla anguilla</name>
    <name type="common">European freshwater eel</name>
    <name type="synonym">Muraena anguilla</name>
    <dbReference type="NCBI Taxonomy" id="7936"/>
    <lineage>
        <taxon>Eukaryota</taxon>
        <taxon>Metazoa</taxon>
        <taxon>Chordata</taxon>
        <taxon>Craniata</taxon>
        <taxon>Vertebrata</taxon>
        <taxon>Euteleostomi</taxon>
        <taxon>Actinopterygii</taxon>
        <taxon>Neopterygii</taxon>
        <taxon>Teleostei</taxon>
        <taxon>Anguilliformes</taxon>
        <taxon>Anguillidae</taxon>
        <taxon>Anguilla</taxon>
    </lineage>
</organism>
<dbReference type="GO" id="GO:0046872">
    <property type="term" value="F:metal ion binding"/>
    <property type="evidence" value="ECO:0007669"/>
    <property type="project" value="UniProtKB-KW"/>
</dbReference>
<dbReference type="EMBL" id="JAFIRN010000009">
    <property type="protein sequence ID" value="KAG5843136.1"/>
    <property type="molecule type" value="Genomic_DNA"/>
</dbReference>
<feature type="chain" id="PRO_5039610698" description="Cytochrome c domain-containing protein" evidence="11">
    <location>
        <begin position="26"/>
        <end position="321"/>
    </location>
</feature>
<evidence type="ECO:0000313" key="13">
    <source>
        <dbReference type="EMBL" id="KAG5843136.1"/>
    </source>
</evidence>
<accession>A0A9D3M606</accession>
<evidence type="ECO:0000259" key="12">
    <source>
        <dbReference type="PROSITE" id="PS51007"/>
    </source>
</evidence>
<keyword evidence="5 9" id="KW-0349">Heme</keyword>
<keyword evidence="7" id="KW-0249">Electron transport</keyword>
<evidence type="ECO:0000256" key="1">
    <source>
        <dbReference type="ARBA" id="ARBA00002555"/>
    </source>
</evidence>
<evidence type="ECO:0000256" key="9">
    <source>
        <dbReference type="PROSITE-ProRule" id="PRU00433"/>
    </source>
</evidence>
<evidence type="ECO:0000256" key="6">
    <source>
        <dbReference type="ARBA" id="ARBA00022723"/>
    </source>
</evidence>
<dbReference type="FunFam" id="1.10.760.10:FF:000001">
    <property type="entry name" value="Cytochrome c iso-1"/>
    <property type="match status" value="1"/>
</dbReference>
<name>A0A9D3M606_ANGAN</name>
<reference evidence="13" key="1">
    <citation type="submission" date="2021-01" db="EMBL/GenBank/DDBJ databases">
        <title>A chromosome-scale assembly of European eel, Anguilla anguilla.</title>
        <authorList>
            <person name="Henkel C."/>
            <person name="Jong-Raadsen S.A."/>
            <person name="Dufour S."/>
            <person name="Weltzien F.-A."/>
            <person name="Palstra A.P."/>
            <person name="Pelster B."/>
            <person name="Spaink H.P."/>
            <person name="Van Den Thillart G.E."/>
            <person name="Jansen H."/>
            <person name="Zahm M."/>
            <person name="Klopp C."/>
            <person name="Cedric C."/>
            <person name="Louis A."/>
            <person name="Berthelot C."/>
            <person name="Parey E."/>
            <person name="Roest Crollius H."/>
            <person name="Montfort J."/>
            <person name="Robinson-Rechavi M."/>
            <person name="Bucao C."/>
            <person name="Bouchez O."/>
            <person name="Gislard M."/>
            <person name="Lluch J."/>
            <person name="Milhes M."/>
            <person name="Lampietro C."/>
            <person name="Lopez Roques C."/>
            <person name="Donnadieu C."/>
            <person name="Braasch I."/>
            <person name="Desvignes T."/>
            <person name="Postlethwait J."/>
            <person name="Bobe J."/>
            <person name="Guiguen Y."/>
            <person name="Dirks R."/>
        </authorList>
    </citation>
    <scope>NUCLEOTIDE SEQUENCE</scope>
    <source>
        <strain evidence="13">Tag_6206</strain>
        <tissue evidence="13">Liver</tissue>
    </source>
</reference>
<keyword evidence="8 9" id="KW-0408">Iron</keyword>
<dbReference type="GO" id="GO:0020037">
    <property type="term" value="F:heme binding"/>
    <property type="evidence" value="ECO:0007669"/>
    <property type="project" value="InterPro"/>
</dbReference>
<evidence type="ECO:0000256" key="11">
    <source>
        <dbReference type="SAM" id="SignalP"/>
    </source>
</evidence>
<dbReference type="PROSITE" id="PS51007">
    <property type="entry name" value="CYTC"/>
    <property type="match status" value="1"/>
</dbReference>
<dbReference type="GO" id="GO:0005758">
    <property type="term" value="C:mitochondrial intermembrane space"/>
    <property type="evidence" value="ECO:0007669"/>
    <property type="project" value="UniProtKB-SubCell"/>
</dbReference>
<protein>
    <recommendedName>
        <fullName evidence="12">Cytochrome c domain-containing protein</fullName>
    </recommendedName>
</protein>
<evidence type="ECO:0000256" key="7">
    <source>
        <dbReference type="ARBA" id="ARBA00022982"/>
    </source>
</evidence>
<comment type="function">
    <text evidence="1">Electron carrier protein. The oxidized form of the cytochrome c heme group can accept an electron from the heme group of the cytochrome c1 subunit of cytochrome reductase. Cytochrome c then transfers this electron to the cytochrome oxidase complex, the final protein carrier in the mitochondrial electron-transport chain.</text>
</comment>
<feature type="compositionally biased region" description="Low complexity" evidence="10">
    <location>
        <begin position="205"/>
        <end position="216"/>
    </location>
</feature>
<keyword evidence="11" id="KW-0732">Signal</keyword>
<dbReference type="SUPFAM" id="SSF46626">
    <property type="entry name" value="Cytochrome c"/>
    <property type="match status" value="1"/>
</dbReference>
<dbReference type="Proteomes" id="UP001044222">
    <property type="component" value="Chromosome 9"/>
</dbReference>
<evidence type="ECO:0000256" key="2">
    <source>
        <dbReference type="ARBA" id="ARBA00004569"/>
    </source>
</evidence>
<proteinExistence type="inferred from homology"/>